<dbReference type="STRING" id="58117.SAMN05421833_13319"/>
<dbReference type="Pfam" id="PF00440">
    <property type="entry name" value="TetR_N"/>
    <property type="match status" value="1"/>
</dbReference>
<dbReference type="OrthoDB" id="9816296at2"/>
<dbReference type="GeneID" id="97498567"/>
<dbReference type="EMBL" id="FTNI01000033">
    <property type="protein sequence ID" value="SIS16536.1"/>
    <property type="molecule type" value="Genomic_DNA"/>
</dbReference>
<dbReference type="PANTHER" id="PTHR30055:SF226">
    <property type="entry name" value="HTH-TYPE TRANSCRIPTIONAL REGULATOR PKSA"/>
    <property type="match status" value="1"/>
</dbReference>
<dbReference type="PANTHER" id="PTHR30055">
    <property type="entry name" value="HTH-TYPE TRANSCRIPTIONAL REGULATOR RUTR"/>
    <property type="match status" value="1"/>
</dbReference>
<dbReference type="Pfam" id="PF13977">
    <property type="entry name" value="TetR_C_6"/>
    <property type="match status" value="1"/>
</dbReference>
<dbReference type="Gene3D" id="1.10.357.10">
    <property type="entry name" value="Tetracycline Repressor, domain 2"/>
    <property type="match status" value="1"/>
</dbReference>
<evidence type="ECO:0000256" key="5">
    <source>
        <dbReference type="PROSITE-ProRule" id="PRU00335"/>
    </source>
</evidence>
<dbReference type="SUPFAM" id="SSF48498">
    <property type="entry name" value="Tetracyclin repressor-like, C-terminal domain"/>
    <property type="match status" value="1"/>
</dbReference>
<proteinExistence type="predicted"/>
<keyword evidence="3 5" id="KW-0238">DNA-binding</keyword>
<dbReference type="InterPro" id="IPR050109">
    <property type="entry name" value="HTH-type_TetR-like_transc_reg"/>
</dbReference>
<dbReference type="GO" id="GO:0003700">
    <property type="term" value="F:DNA-binding transcription factor activity"/>
    <property type="evidence" value="ECO:0007669"/>
    <property type="project" value="TreeGrafter"/>
</dbReference>
<evidence type="ECO:0000313" key="7">
    <source>
        <dbReference type="EMBL" id="SIS16536.1"/>
    </source>
</evidence>
<protein>
    <submittedName>
        <fullName evidence="7">Transcriptional regulator, TetR family</fullName>
    </submittedName>
</protein>
<evidence type="ECO:0000313" key="8">
    <source>
        <dbReference type="Proteomes" id="UP000186096"/>
    </source>
</evidence>
<feature type="DNA-binding region" description="H-T-H motif" evidence="5">
    <location>
        <begin position="31"/>
        <end position="50"/>
    </location>
</feature>
<dbReference type="AlphaFoldDB" id="A0A1N7GVG0"/>
<dbReference type="PROSITE" id="PS50977">
    <property type="entry name" value="HTH_TETR_2"/>
    <property type="match status" value="1"/>
</dbReference>
<sequence>MPKIVDHGVRREEIAEALWRVVRRDGVAAATVRSIAAEAGWSPSALRHYFSTQAELLAFAMEHVIARARARIETTVYDGPVRVAVRRLLEELLPMDAERRAEAEVWLQLAARAQGDPAATDWLRRADDGVGEATTLAVRALAEEGELAAHRDAEFEAARLHALIDGLTVHVLARPESMSPERMSAVLAAHLDDLAT</sequence>
<gene>
    <name evidence="7" type="ORF">SAMN05421833_13319</name>
</gene>
<keyword evidence="8" id="KW-1185">Reference proteome</keyword>
<evidence type="ECO:0000256" key="2">
    <source>
        <dbReference type="ARBA" id="ARBA00023015"/>
    </source>
</evidence>
<keyword evidence="2" id="KW-0805">Transcription regulation</keyword>
<dbReference type="Proteomes" id="UP000186096">
    <property type="component" value="Unassembled WGS sequence"/>
</dbReference>
<dbReference type="SUPFAM" id="SSF46689">
    <property type="entry name" value="Homeodomain-like"/>
    <property type="match status" value="1"/>
</dbReference>
<evidence type="ECO:0000256" key="1">
    <source>
        <dbReference type="ARBA" id="ARBA00022491"/>
    </source>
</evidence>
<name>A0A1N7GVG0_9ACTN</name>
<dbReference type="InterPro" id="IPR036271">
    <property type="entry name" value="Tet_transcr_reg_TetR-rel_C_sf"/>
</dbReference>
<evidence type="ECO:0000259" key="6">
    <source>
        <dbReference type="PROSITE" id="PS50977"/>
    </source>
</evidence>
<dbReference type="InterPro" id="IPR001647">
    <property type="entry name" value="HTH_TetR"/>
</dbReference>
<dbReference type="GO" id="GO:0000976">
    <property type="term" value="F:transcription cis-regulatory region binding"/>
    <property type="evidence" value="ECO:0007669"/>
    <property type="project" value="TreeGrafter"/>
</dbReference>
<dbReference type="InterPro" id="IPR039538">
    <property type="entry name" value="BetI_C"/>
</dbReference>
<feature type="domain" description="HTH tetR-type" evidence="6">
    <location>
        <begin position="8"/>
        <end position="68"/>
    </location>
</feature>
<dbReference type="RefSeq" id="WP_030512003.1">
    <property type="nucleotide sequence ID" value="NZ_FTNI01000033.1"/>
</dbReference>
<evidence type="ECO:0000256" key="4">
    <source>
        <dbReference type="ARBA" id="ARBA00023163"/>
    </source>
</evidence>
<keyword evidence="4" id="KW-0804">Transcription</keyword>
<dbReference type="InterPro" id="IPR009057">
    <property type="entry name" value="Homeodomain-like_sf"/>
</dbReference>
<organism evidence="7 8">
    <name type="scientific">Microbispora rosea</name>
    <dbReference type="NCBI Taxonomy" id="58117"/>
    <lineage>
        <taxon>Bacteria</taxon>
        <taxon>Bacillati</taxon>
        <taxon>Actinomycetota</taxon>
        <taxon>Actinomycetes</taxon>
        <taxon>Streptosporangiales</taxon>
        <taxon>Streptosporangiaceae</taxon>
        <taxon>Microbispora</taxon>
    </lineage>
</organism>
<keyword evidence="1" id="KW-0678">Repressor</keyword>
<evidence type="ECO:0000256" key="3">
    <source>
        <dbReference type="ARBA" id="ARBA00023125"/>
    </source>
</evidence>
<accession>A0A1N7GVG0</accession>
<reference evidence="8" key="1">
    <citation type="submission" date="2017-01" db="EMBL/GenBank/DDBJ databases">
        <authorList>
            <person name="Varghese N."/>
            <person name="Submissions S."/>
        </authorList>
    </citation>
    <scope>NUCLEOTIDE SEQUENCE [LARGE SCALE GENOMIC DNA]</scope>
    <source>
        <strain evidence="8">ATCC 12950</strain>
    </source>
</reference>